<dbReference type="InterPro" id="IPR020449">
    <property type="entry name" value="Tscrpt_reg_AraC-type_HTH"/>
</dbReference>
<gene>
    <name evidence="5" type="ORF">N7U66_06715</name>
</gene>
<dbReference type="InterPro" id="IPR018060">
    <property type="entry name" value="HTH_AraC"/>
</dbReference>
<protein>
    <submittedName>
        <fullName evidence="5">AraC family transcriptional regulator</fullName>
    </submittedName>
</protein>
<evidence type="ECO:0000256" key="1">
    <source>
        <dbReference type="ARBA" id="ARBA00023015"/>
    </source>
</evidence>
<dbReference type="Proteomes" id="UP001164705">
    <property type="component" value="Chromosome"/>
</dbReference>
<dbReference type="RefSeq" id="WP_267677834.1">
    <property type="nucleotide sequence ID" value="NZ_CP113088.1"/>
</dbReference>
<reference evidence="5" key="1">
    <citation type="submission" date="2022-11" db="EMBL/GenBank/DDBJ databases">
        <title>Lacinutrix neustonica HL-RS19T sp. nov., isolated from the surface microlayer sample of brackish Lake Shihwa.</title>
        <authorList>
            <person name="Choi J.Y."/>
            <person name="Hwang C.Y."/>
        </authorList>
    </citation>
    <scope>NUCLEOTIDE SEQUENCE</scope>
    <source>
        <strain evidence="5">HL-RS19</strain>
    </source>
</reference>
<evidence type="ECO:0000256" key="2">
    <source>
        <dbReference type="ARBA" id="ARBA00023125"/>
    </source>
</evidence>
<dbReference type="EMBL" id="CP113088">
    <property type="protein sequence ID" value="WAC03258.1"/>
    <property type="molecule type" value="Genomic_DNA"/>
</dbReference>
<proteinExistence type="predicted"/>
<name>A0A9E8SE80_9FLAO</name>
<keyword evidence="3" id="KW-0804">Transcription</keyword>
<dbReference type="GO" id="GO:0043565">
    <property type="term" value="F:sequence-specific DNA binding"/>
    <property type="evidence" value="ECO:0007669"/>
    <property type="project" value="InterPro"/>
</dbReference>
<organism evidence="5 6">
    <name type="scientific">Lacinutrix neustonica</name>
    <dbReference type="NCBI Taxonomy" id="2980107"/>
    <lineage>
        <taxon>Bacteria</taxon>
        <taxon>Pseudomonadati</taxon>
        <taxon>Bacteroidota</taxon>
        <taxon>Flavobacteriia</taxon>
        <taxon>Flavobacteriales</taxon>
        <taxon>Flavobacteriaceae</taxon>
        <taxon>Lacinutrix</taxon>
    </lineage>
</organism>
<dbReference type="InterPro" id="IPR009057">
    <property type="entry name" value="Homeodomain-like_sf"/>
</dbReference>
<dbReference type="InterPro" id="IPR053142">
    <property type="entry name" value="PchR_regulatory_protein"/>
</dbReference>
<feature type="domain" description="HTH araC/xylS-type" evidence="4">
    <location>
        <begin position="108"/>
        <end position="209"/>
    </location>
</feature>
<keyword evidence="1" id="KW-0805">Transcription regulation</keyword>
<dbReference type="Gene3D" id="1.10.10.60">
    <property type="entry name" value="Homeodomain-like"/>
    <property type="match status" value="1"/>
</dbReference>
<dbReference type="PANTHER" id="PTHR47893">
    <property type="entry name" value="REGULATORY PROTEIN PCHR"/>
    <property type="match status" value="1"/>
</dbReference>
<dbReference type="PANTHER" id="PTHR47893:SF1">
    <property type="entry name" value="REGULATORY PROTEIN PCHR"/>
    <property type="match status" value="1"/>
</dbReference>
<dbReference type="AlphaFoldDB" id="A0A9E8SE80"/>
<dbReference type="PRINTS" id="PR00032">
    <property type="entry name" value="HTHARAC"/>
</dbReference>
<accession>A0A9E8SE80</accession>
<dbReference type="SMART" id="SM00342">
    <property type="entry name" value="HTH_ARAC"/>
    <property type="match status" value="1"/>
</dbReference>
<dbReference type="Pfam" id="PF12833">
    <property type="entry name" value="HTH_18"/>
    <property type="match status" value="1"/>
</dbReference>
<dbReference type="GO" id="GO:0003700">
    <property type="term" value="F:DNA-binding transcription factor activity"/>
    <property type="evidence" value="ECO:0007669"/>
    <property type="project" value="InterPro"/>
</dbReference>
<keyword evidence="2" id="KW-0238">DNA-binding</keyword>
<evidence type="ECO:0000313" key="5">
    <source>
        <dbReference type="EMBL" id="WAC03258.1"/>
    </source>
</evidence>
<sequence length="216" mass="25305">MPLILLASTQLCTLKHLITTQDNKNTIKLQELFKSFDSFKSYIYQCTYNLKVAEQLRISKDAILTNTITDLIRFESQHLLMLALHIEQFYKEIHQERPTATLNKTELNKIIQLTDYIIESPEIQHSISSLCAKIYMSPAKLQEGFKEMHDTTVADFIRNVRIDKAEKLLNETDLNISEIVYTIGLTSRSYFCKIFKKKYNCSPKRYRKLIRNKEIA</sequence>
<dbReference type="PROSITE" id="PS01124">
    <property type="entry name" value="HTH_ARAC_FAMILY_2"/>
    <property type="match status" value="1"/>
</dbReference>
<dbReference type="KEGG" id="lnu:N7U66_06715"/>
<dbReference type="SUPFAM" id="SSF46689">
    <property type="entry name" value="Homeodomain-like"/>
    <property type="match status" value="1"/>
</dbReference>
<evidence type="ECO:0000313" key="6">
    <source>
        <dbReference type="Proteomes" id="UP001164705"/>
    </source>
</evidence>
<evidence type="ECO:0000259" key="4">
    <source>
        <dbReference type="PROSITE" id="PS01124"/>
    </source>
</evidence>
<evidence type="ECO:0000256" key="3">
    <source>
        <dbReference type="ARBA" id="ARBA00023163"/>
    </source>
</evidence>
<keyword evidence="6" id="KW-1185">Reference proteome</keyword>